<feature type="compositionally biased region" description="Basic and acidic residues" evidence="12">
    <location>
        <begin position="163"/>
        <end position="183"/>
    </location>
</feature>
<keyword evidence="8" id="KW-0833">Ubl conjugation pathway</keyword>
<evidence type="ECO:0000256" key="5">
    <source>
        <dbReference type="ARBA" id="ARBA00022723"/>
    </source>
</evidence>
<keyword evidence="4" id="KW-0808">Transferase</keyword>
<feature type="compositionally biased region" description="Basic and acidic residues" evidence="12">
    <location>
        <begin position="733"/>
        <end position="746"/>
    </location>
</feature>
<dbReference type="EMBL" id="JAZGQO010000001">
    <property type="protein sequence ID" value="KAK6195145.1"/>
    <property type="molecule type" value="Genomic_DNA"/>
</dbReference>
<dbReference type="SUPFAM" id="SSF57850">
    <property type="entry name" value="RING/U-box"/>
    <property type="match status" value="1"/>
</dbReference>
<dbReference type="CDD" id="cd16550">
    <property type="entry name" value="RING-HC_RNF168"/>
    <property type="match status" value="1"/>
</dbReference>
<dbReference type="GO" id="GO:0005634">
    <property type="term" value="C:nucleus"/>
    <property type="evidence" value="ECO:0007669"/>
    <property type="project" value="UniProtKB-SubCell"/>
</dbReference>
<dbReference type="EC" id="2.3.2.27" evidence="3"/>
<feature type="compositionally biased region" description="Basic residues" evidence="12">
    <location>
        <begin position="462"/>
        <end position="472"/>
    </location>
</feature>
<feature type="region of interest" description="Disordered" evidence="12">
    <location>
        <begin position="424"/>
        <end position="708"/>
    </location>
</feature>
<keyword evidence="7 11" id="KW-0863">Zinc-finger</keyword>
<proteinExistence type="predicted"/>
<feature type="compositionally biased region" description="Basic and acidic residues" evidence="12">
    <location>
        <begin position="605"/>
        <end position="626"/>
    </location>
</feature>
<evidence type="ECO:0000256" key="10">
    <source>
        <dbReference type="ARBA" id="ARBA00023242"/>
    </source>
</evidence>
<feature type="compositionally biased region" description="Basic and acidic residues" evidence="12">
    <location>
        <begin position="495"/>
        <end position="522"/>
    </location>
</feature>
<dbReference type="GO" id="GO:0035861">
    <property type="term" value="C:site of double-strand break"/>
    <property type="evidence" value="ECO:0007669"/>
    <property type="project" value="TreeGrafter"/>
</dbReference>
<evidence type="ECO:0000256" key="3">
    <source>
        <dbReference type="ARBA" id="ARBA00012483"/>
    </source>
</evidence>
<feature type="region of interest" description="Disordered" evidence="12">
    <location>
        <begin position="733"/>
        <end position="759"/>
    </location>
</feature>
<dbReference type="AlphaFoldDB" id="A0AAN8QA81"/>
<feature type="compositionally biased region" description="Polar residues" evidence="12">
    <location>
        <begin position="294"/>
        <end position="303"/>
    </location>
</feature>
<evidence type="ECO:0000256" key="1">
    <source>
        <dbReference type="ARBA" id="ARBA00000900"/>
    </source>
</evidence>
<evidence type="ECO:0000256" key="6">
    <source>
        <dbReference type="ARBA" id="ARBA00022763"/>
    </source>
</evidence>
<keyword evidence="15" id="KW-1185">Reference proteome</keyword>
<accession>A0AAN8QA81</accession>
<comment type="caution">
    <text evidence="14">The sequence shown here is derived from an EMBL/GenBank/DDBJ whole genome shotgun (WGS) entry which is preliminary data.</text>
</comment>
<evidence type="ECO:0000256" key="2">
    <source>
        <dbReference type="ARBA" id="ARBA00004123"/>
    </source>
</evidence>
<dbReference type="GO" id="GO:0006302">
    <property type="term" value="P:double-strand break repair"/>
    <property type="evidence" value="ECO:0007669"/>
    <property type="project" value="TreeGrafter"/>
</dbReference>
<dbReference type="GO" id="GO:0008270">
    <property type="term" value="F:zinc ion binding"/>
    <property type="evidence" value="ECO:0007669"/>
    <property type="project" value="UniProtKB-KW"/>
</dbReference>
<keyword evidence="5" id="KW-0479">Metal-binding</keyword>
<dbReference type="InterPro" id="IPR018957">
    <property type="entry name" value="Znf_C3HC4_RING-type"/>
</dbReference>
<feature type="compositionally biased region" description="Polar residues" evidence="12">
    <location>
        <begin position="266"/>
        <end position="276"/>
    </location>
</feature>
<dbReference type="PANTHER" id="PTHR23328:SF0">
    <property type="entry name" value="RING-TYPE DOMAIN-CONTAINING PROTEIN"/>
    <property type="match status" value="1"/>
</dbReference>
<dbReference type="SMART" id="SM00184">
    <property type="entry name" value="RING"/>
    <property type="match status" value="1"/>
</dbReference>
<feature type="region of interest" description="Disordered" evidence="12">
    <location>
        <begin position="240"/>
        <end position="303"/>
    </location>
</feature>
<keyword evidence="10" id="KW-0539">Nucleus</keyword>
<dbReference type="GO" id="GO:0031491">
    <property type="term" value="F:nucleosome binding"/>
    <property type="evidence" value="ECO:0007669"/>
    <property type="project" value="TreeGrafter"/>
</dbReference>
<evidence type="ECO:0000313" key="15">
    <source>
        <dbReference type="Proteomes" id="UP001347796"/>
    </source>
</evidence>
<dbReference type="Proteomes" id="UP001347796">
    <property type="component" value="Unassembled WGS sequence"/>
</dbReference>
<organism evidence="14 15">
    <name type="scientific">Patella caerulea</name>
    <name type="common">Rayed Mediterranean limpet</name>
    <dbReference type="NCBI Taxonomy" id="87958"/>
    <lineage>
        <taxon>Eukaryota</taxon>
        <taxon>Metazoa</taxon>
        <taxon>Spiralia</taxon>
        <taxon>Lophotrochozoa</taxon>
        <taxon>Mollusca</taxon>
        <taxon>Gastropoda</taxon>
        <taxon>Patellogastropoda</taxon>
        <taxon>Patelloidea</taxon>
        <taxon>Patellidae</taxon>
        <taxon>Patella</taxon>
    </lineage>
</organism>
<keyword evidence="9" id="KW-0862">Zinc</keyword>
<evidence type="ECO:0000256" key="4">
    <source>
        <dbReference type="ARBA" id="ARBA00022679"/>
    </source>
</evidence>
<feature type="region of interest" description="Disordered" evidence="12">
    <location>
        <begin position="158"/>
        <end position="221"/>
    </location>
</feature>
<dbReference type="GO" id="GO:0061630">
    <property type="term" value="F:ubiquitin protein ligase activity"/>
    <property type="evidence" value="ECO:0007669"/>
    <property type="project" value="UniProtKB-EC"/>
</dbReference>
<dbReference type="InterPro" id="IPR013083">
    <property type="entry name" value="Znf_RING/FYVE/PHD"/>
</dbReference>
<name>A0AAN8QA81_PATCE</name>
<dbReference type="InterPro" id="IPR051657">
    <property type="entry name" value="RNF168/RNF169_E3_ubiq-ligase"/>
</dbReference>
<evidence type="ECO:0000256" key="11">
    <source>
        <dbReference type="PROSITE-ProRule" id="PRU00175"/>
    </source>
</evidence>
<protein>
    <recommendedName>
        <fullName evidence="3">RING-type E3 ubiquitin transferase</fullName>
        <ecNumber evidence="3">2.3.2.27</ecNumber>
    </recommendedName>
</protein>
<dbReference type="CDD" id="cd22249">
    <property type="entry name" value="UDM1_RNF168_RNF169-like"/>
    <property type="match status" value="1"/>
</dbReference>
<dbReference type="Pfam" id="PF00097">
    <property type="entry name" value="zf-C3HC4"/>
    <property type="match status" value="1"/>
</dbReference>
<feature type="compositionally biased region" description="Basic and acidic residues" evidence="12">
    <location>
        <begin position="245"/>
        <end position="265"/>
    </location>
</feature>
<gene>
    <name evidence="14" type="ORF">SNE40_000629</name>
</gene>
<reference evidence="14 15" key="1">
    <citation type="submission" date="2024-01" db="EMBL/GenBank/DDBJ databases">
        <title>The genome of the rayed Mediterranean limpet Patella caerulea (Linnaeus, 1758).</title>
        <authorList>
            <person name="Anh-Thu Weber A."/>
            <person name="Halstead-Nussloch G."/>
        </authorList>
    </citation>
    <scope>NUCLEOTIDE SEQUENCE [LARGE SCALE GENOMIC DNA]</scope>
    <source>
        <strain evidence="14">AATW-2023a</strain>
        <tissue evidence="14">Whole specimen</tissue>
    </source>
</reference>
<evidence type="ECO:0000313" key="14">
    <source>
        <dbReference type="EMBL" id="KAK6195145.1"/>
    </source>
</evidence>
<dbReference type="Gene3D" id="3.30.40.10">
    <property type="entry name" value="Zinc/RING finger domain, C3HC4 (zinc finger)"/>
    <property type="match status" value="1"/>
</dbReference>
<comment type="catalytic activity">
    <reaction evidence="1">
        <text>S-ubiquitinyl-[E2 ubiquitin-conjugating enzyme]-L-cysteine + [acceptor protein]-L-lysine = [E2 ubiquitin-conjugating enzyme]-L-cysteine + N(6)-ubiquitinyl-[acceptor protein]-L-lysine.</text>
        <dbReference type="EC" id="2.3.2.27"/>
    </reaction>
</comment>
<dbReference type="PROSITE" id="PS50089">
    <property type="entry name" value="ZF_RING_2"/>
    <property type="match status" value="1"/>
</dbReference>
<feature type="compositionally biased region" description="Polar residues" evidence="12">
    <location>
        <begin position="749"/>
        <end position="759"/>
    </location>
</feature>
<feature type="compositionally biased region" description="Polar residues" evidence="12">
    <location>
        <begin position="185"/>
        <end position="204"/>
    </location>
</feature>
<dbReference type="InterPro" id="IPR001841">
    <property type="entry name" value="Znf_RING"/>
</dbReference>
<dbReference type="PANTHER" id="PTHR23328">
    <property type="entry name" value="RING-TYPE DOMAIN-CONTAINING PROTEIN"/>
    <property type="match status" value="1"/>
</dbReference>
<keyword evidence="6" id="KW-0227">DNA damage</keyword>
<feature type="compositionally biased region" description="Basic residues" evidence="12">
    <location>
        <begin position="543"/>
        <end position="559"/>
    </location>
</feature>
<feature type="domain" description="RING-type" evidence="13">
    <location>
        <begin position="19"/>
        <end position="58"/>
    </location>
</feature>
<feature type="compositionally biased region" description="Acidic residues" evidence="12">
    <location>
        <begin position="429"/>
        <end position="445"/>
    </location>
</feature>
<evidence type="ECO:0000256" key="9">
    <source>
        <dbReference type="ARBA" id="ARBA00022833"/>
    </source>
</evidence>
<feature type="compositionally biased region" description="Basic and acidic residues" evidence="12">
    <location>
        <begin position="280"/>
        <end position="293"/>
    </location>
</feature>
<comment type="subcellular location">
    <subcellularLocation>
        <location evidence="2">Nucleus</location>
    </subcellularLocation>
</comment>
<evidence type="ECO:0000256" key="12">
    <source>
        <dbReference type="SAM" id="MobiDB-lite"/>
    </source>
</evidence>
<evidence type="ECO:0000259" key="13">
    <source>
        <dbReference type="PROSITE" id="PS50089"/>
    </source>
</evidence>
<feature type="compositionally biased region" description="Basic residues" evidence="12">
    <location>
        <begin position="523"/>
        <end position="534"/>
    </location>
</feature>
<evidence type="ECO:0000256" key="8">
    <source>
        <dbReference type="ARBA" id="ARBA00022786"/>
    </source>
</evidence>
<sequence length="759" mass="85935">MACSIASTSSSSTLEDCICPICMYILIHPVTMPCQHELCMPCFKQNVEESSLLCPMCRTRIGTWARLSTKQNKLVNEKRWQEIQKLFPEKVQRRLQGIESEEDEDEVLETFHHPIVNIAQPGEIRKEYEEQLQKLQKQREVEQSKEEAESAALIEKLQEEEEERQRELERQAEEQRLKDEELARQLSQAAAETSLNEGSENNLPLQPESRSSRASSTTSNGINTLDSFLSSASSVRDTAGSSFLEHNHETRYKEDKEKNNNDHSVRTVNGFISNGSPRIKHGDTSWVESHHEQSLPSNSSLADTSNFLSQHREFVRNQFTVMSRYSDNNNKQKSATVTSNSNLVNQTVVRSDCDSTTDNDDSLSCDPKETPLIDSEFATSLVSDNSRKADNIVPKRVVGLFPPEENTVLSVDDILKTNNKGIYNRNILSDDDDDDDDDDGGDEIDGQISDNINNNNLSAPSKKAKKLRKKSVKVPSPILSPQRSIKDWFSPSAKSKKDNVTKTSKSELTPKKRSGSVKERARTTAKKVVRKNRTRSTTVSQSTRKKLISSPQKRSRKSSKSLELSDEDYQSDNVDSEKRRQKSKSIVETDLVVPSPPKRQKKQHRDLSTEKNDTEVFLNRVDKAMDVSDIEGGTTPLKESRKKNKKYDESVVTPTKTVKSKRSVSVKSKFDHSTESDENSDINLKEGRNTKKNLRKSTKPINKTMSDSEIDEDLKLALALQHQFDLEDKLARQVDRSKGSESEYLFRQKPSTSSPTKRA</sequence>
<evidence type="ECO:0000256" key="7">
    <source>
        <dbReference type="ARBA" id="ARBA00022771"/>
    </source>
</evidence>